<feature type="transmembrane region" description="Helical" evidence="1">
    <location>
        <begin position="45"/>
        <end position="65"/>
    </location>
</feature>
<reference evidence="2" key="1">
    <citation type="submission" date="2016-10" db="EMBL/GenBank/DDBJ databases">
        <authorList>
            <person name="de Groot N.N."/>
        </authorList>
    </citation>
    <scope>NUCLEOTIDE SEQUENCE</scope>
</reference>
<feature type="transmembrane region" description="Helical" evidence="1">
    <location>
        <begin position="77"/>
        <end position="95"/>
    </location>
</feature>
<evidence type="ECO:0000256" key="1">
    <source>
        <dbReference type="SAM" id="Phobius"/>
    </source>
</evidence>
<dbReference type="EMBL" id="FPHC01000067">
    <property type="protein sequence ID" value="SFV63483.1"/>
    <property type="molecule type" value="Genomic_DNA"/>
</dbReference>
<name>A0A1W1CCQ1_9ZZZZ</name>
<sequence length="206" mass="22406">MEKRETKKGKHWLMIVVNLILALISVYLFEFWFKSVIKLESSMQIATNMAVVVLTAITYFVANTYYIKGVANTAKKIFILIVLSVAVIGLMLLSVKEPADIVYPFSGVILVSIAFYMLTLTAGTLNTIGMIGLALILATPIAFLKWFGMIDWGMVANLSKFAIFIILFLGGTWSQIRAAIHGIRGVNPTGGGMGDDGDGDGDTGDE</sequence>
<accession>A0A1W1CCQ1</accession>
<dbReference type="AlphaFoldDB" id="A0A1W1CCQ1"/>
<keyword evidence="1" id="KW-0472">Membrane</keyword>
<keyword evidence="1" id="KW-1133">Transmembrane helix</keyword>
<feature type="transmembrane region" description="Helical" evidence="1">
    <location>
        <begin position="127"/>
        <end position="148"/>
    </location>
</feature>
<gene>
    <name evidence="2" type="ORF">MNB_SV-6-626</name>
</gene>
<feature type="transmembrane region" description="Helical" evidence="1">
    <location>
        <begin position="101"/>
        <end position="120"/>
    </location>
</feature>
<evidence type="ECO:0000313" key="2">
    <source>
        <dbReference type="EMBL" id="SFV63483.1"/>
    </source>
</evidence>
<feature type="transmembrane region" description="Helical" evidence="1">
    <location>
        <begin position="12"/>
        <end position="33"/>
    </location>
</feature>
<feature type="transmembrane region" description="Helical" evidence="1">
    <location>
        <begin position="154"/>
        <end position="174"/>
    </location>
</feature>
<protein>
    <submittedName>
        <fullName evidence="2">Uncharacterized protein</fullName>
    </submittedName>
</protein>
<proteinExistence type="predicted"/>
<organism evidence="2">
    <name type="scientific">hydrothermal vent metagenome</name>
    <dbReference type="NCBI Taxonomy" id="652676"/>
    <lineage>
        <taxon>unclassified sequences</taxon>
        <taxon>metagenomes</taxon>
        <taxon>ecological metagenomes</taxon>
    </lineage>
</organism>
<keyword evidence="1" id="KW-0812">Transmembrane</keyword>